<sequence length="105" mass="12198">MIQYGSSKVNELVIENLIPSVDFRNEHFVDIRCKLTLKTGPIPKGTTELSALVICMRDGTIIEIVPQDEDCDCEFQFTLNEKEQIRRLIHEHPVFRRIWTATPKQ</sequence>
<organism evidence="1 2">
    <name type="scientific">Marinicrinis lubricantis</name>
    <dbReference type="NCBI Taxonomy" id="2086470"/>
    <lineage>
        <taxon>Bacteria</taxon>
        <taxon>Bacillati</taxon>
        <taxon>Bacillota</taxon>
        <taxon>Bacilli</taxon>
        <taxon>Bacillales</taxon>
        <taxon>Paenibacillaceae</taxon>
    </lineage>
</organism>
<keyword evidence="2" id="KW-1185">Reference proteome</keyword>
<gene>
    <name evidence="1" type="ORF">ACFPXP_05335</name>
</gene>
<dbReference type="EMBL" id="JBHSQV010000032">
    <property type="protein sequence ID" value="MFC5985852.1"/>
    <property type="molecule type" value="Genomic_DNA"/>
</dbReference>
<evidence type="ECO:0000313" key="2">
    <source>
        <dbReference type="Proteomes" id="UP001596250"/>
    </source>
</evidence>
<accession>A0ABW1IL86</accession>
<reference evidence="2" key="1">
    <citation type="journal article" date="2019" name="Int. J. Syst. Evol. Microbiol.">
        <title>The Global Catalogue of Microorganisms (GCM) 10K type strain sequencing project: providing services to taxonomists for standard genome sequencing and annotation.</title>
        <authorList>
            <consortium name="The Broad Institute Genomics Platform"/>
            <consortium name="The Broad Institute Genome Sequencing Center for Infectious Disease"/>
            <person name="Wu L."/>
            <person name="Ma J."/>
        </authorList>
    </citation>
    <scope>NUCLEOTIDE SEQUENCE [LARGE SCALE GENOMIC DNA]</scope>
    <source>
        <strain evidence="2">CCM 8749</strain>
    </source>
</reference>
<evidence type="ECO:0000313" key="1">
    <source>
        <dbReference type="EMBL" id="MFC5985852.1"/>
    </source>
</evidence>
<dbReference type="RefSeq" id="WP_379893090.1">
    <property type="nucleotide sequence ID" value="NZ_CBCSCT010000013.1"/>
</dbReference>
<protein>
    <submittedName>
        <fullName evidence="1">Uncharacterized protein</fullName>
    </submittedName>
</protein>
<dbReference type="Proteomes" id="UP001596250">
    <property type="component" value="Unassembled WGS sequence"/>
</dbReference>
<proteinExistence type="predicted"/>
<name>A0ABW1IL86_9BACL</name>
<comment type="caution">
    <text evidence="1">The sequence shown here is derived from an EMBL/GenBank/DDBJ whole genome shotgun (WGS) entry which is preliminary data.</text>
</comment>